<reference evidence="11" key="1">
    <citation type="submission" date="2010-03" db="EMBL/GenBank/DDBJ databases">
        <title>The genome sequence of Synergistetes sp. SGP1.</title>
        <authorList>
            <consortium name="metaHIT consortium -- http://www.metahit.eu/"/>
            <person name="Pajon A."/>
            <person name="Turner K."/>
            <person name="Parkhill J."/>
            <person name="Wade W."/>
            <person name="Vartoukian S."/>
        </authorList>
    </citation>
    <scope>NUCLEOTIDE SEQUENCE [LARGE SCALE GENOMIC DNA]</scope>
    <source>
        <strain evidence="11">SGP1</strain>
    </source>
</reference>
<keyword evidence="4 8" id="KW-0812">Transmembrane</keyword>
<feature type="transmembrane region" description="Helical" evidence="8">
    <location>
        <begin position="600"/>
        <end position="618"/>
    </location>
</feature>
<proteinExistence type="inferred from homology"/>
<dbReference type="RefSeq" id="WP_015556024.1">
    <property type="nucleotide sequence ID" value="NC_021038.1"/>
</dbReference>
<keyword evidence="6 8" id="KW-0472">Membrane</keyword>
<evidence type="ECO:0000313" key="11">
    <source>
        <dbReference type="Proteomes" id="UP000008957"/>
    </source>
</evidence>
<feature type="domain" description="CstA N-terminal" evidence="9">
    <location>
        <begin position="3"/>
        <end position="142"/>
    </location>
</feature>
<feature type="transmembrane region" description="Helical" evidence="8">
    <location>
        <begin position="499"/>
        <end position="520"/>
    </location>
</feature>
<dbReference type="KEGG" id="sbr:SY1_04250"/>
<feature type="compositionally biased region" description="Low complexity" evidence="7">
    <location>
        <begin position="228"/>
        <end position="237"/>
    </location>
</feature>
<evidence type="ECO:0000256" key="2">
    <source>
        <dbReference type="ARBA" id="ARBA00007755"/>
    </source>
</evidence>
<feature type="transmembrane region" description="Helical" evidence="8">
    <location>
        <begin position="124"/>
        <end position="144"/>
    </location>
</feature>
<dbReference type="GO" id="GO:0005886">
    <property type="term" value="C:plasma membrane"/>
    <property type="evidence" value="ECO:0007669"/>
    <property type="project" value="UniProtKB-SubCell"/>
</dbReference>
<reference evidence="10 11" key="2">
    <citation type="submission" date="2010-03" db="EMBL/GenBank/DDBJ databases">
        <authorList>
            <person name="Pajon A."/>
        </authorList>
    </citation>
    <scope>NUCLEOTIDE SEQUENCE [LARGE SCALE GENOMIC DNA]</scope>
    <source>
        <strain evidence="10 11">SGP1</strain>
    </source>
</reference>
<dbReference type="Proteomes" id="UP000008957">
    <property type="component" value="Chromosome"/>
</dbReference>
<feature type="transmembrane region" description="Helical" evidence="8">
    <location>
        <begin position="556"/>
        <end position="580"/>
    </location>
</feature>
<dbReference type="Pfam" id="PF02554">
    <property type="entry name" value="CstA"/>
    <property type="match status" value="2"/>
</dbReference>
<evidence type="ECO:0000256" key="8">
    <source>
        <dbReference type="SAM" id="Phobius"/>
    </source>
</evidence>
<feature type="transmembrane region" description="Helical" evidence="8">
    <location>
        <begin position="53"/>
        <end position="74"/>
    </location>
</feature>
<keyword evidence="11" id="KW-1185">Reference proteome</keyword>
<organism evidence="10 11">
    <name type="scientific">Fretibacterium fastidiosum</name>
    <dbReference type="NCBI Taxonomy" id="651822"/>
    <lineage>
        <taxon>Bacteria</taxon>
        <taxon>Thermotogati</taxon>
        <taxon>Synergistota</taxon>
        <taxon>Synergistia</taxon>
        <taxon>Synergistales</taxon>
        <taxon>Aminobacteriaceae</taxon>
        <taxon>Fretibacterium</taxon>
    </lineage>
</organism>
<evidence type="ECO:0000256" key="5">
    <source>
        <dbReference type="ARBA" id="ARBA00022989"/>
    </source>
</evidence>
<evidence type="ECO:0000256" key="4">
    <source>
        <dbReference type="ARBA" id="ARBA00022692"/>
    </source>
</evidence>
<feature type="compositionally biased region" description="Basic and acidic residues" evidence="7">
    <location>
        <begin position="181"/>
        <end position="227"/>
    </location>
</feature>
<feature type="transmembrane region" description="Helical" evidence="8">
    <location>
        <begin position="357"/>
        <end position="378"/>
    </location>
</feature>
<feature type="transmembrane region" description="Helical" evidence="8">
    <location>
        <begin position="313"/>
        <end position="337"/>
    </location>
</feature>
<comment type="similarity">
    <text evidence="2">Belongs to the peptide transporter carbon starvation (CstA) (TC 2.A.114) family.</text>
</comment>
<feature type="region of interest" description="Disordered" evidence="7">
    <location>
        <begin position="173"/>
        <end position="268"/>
    </location>
</feature>
<protein>
    <submittedName>
        <fullName evidence="10">Carbon starvation protein, predicted membrane protein</fullName>
    </submittedName>
</protein>
<sequence>MITFFVALAALIVGYCTYGLFVTLVFKPDDRRTPCQVHPDGVDYVPLPIWRAFLIQLLNIAGLGPIFGALSGAIWGPSVYLWIVLGTIFAGAVHDYLSGMLSMRNDGASISELTGMYLGPTMKTVMRIFSVVLLVMIGVVFMVGPAQLLSRMIMGAGRDFNLPRTAAVSIQAAPAVAAPKTEAEKTAAPKADEGKVPVEAKPAPIEEAKPEAPAEEAKPAPVEEVKPEAPAAEVKPVPAEEVKPETPAEEAKPAPTEEAKPEAAAAEEVKPVAEPEMVYGLTEAEWVKYLTIAILVYYFLATLLPIDKVIGRFYPIFGLCLILMAVLIGGATVMNHLNGTHPMIELWDGLYNMHPKGATTPIWPLMFITVACGAISGFHATQSPMMARCLTSERQGRFVFYGAMVAEGIIALIWASAGIAFYNTFGSPITTEGLFLARGGNSATVYDISKGLLGSMGSILALLGVVACPITSGDTAFRSARLTLADWFKIDQKAIKPRLMLALPLLLIGYAISFVDYGIVWRYFSWSNQTLAMIALWAGAVYLCRNVSPVSGFMAAIPATFMSAVSSTYFCFAPECLGFATKFSEGLTLCGVTVDGVQLSYGIGLVFALVLFSIFFGVHRSANYYKSLKKGA</sequence>
<evidence type="ECO:0000259" key="9">
    <source>
        <dbReference type="Pfam" id="PF02554"/>
    </source>
</evidence>
<dbReference type="AlphaFoldDB" id="A0AB94IVW1"/>
<feature type="domain" description="CstA N-terminal" evidence="9">
    <location>
        <begin position="289"/>
        <end position="413"/>
    </location>
</feature>
<dbReference type="EMBL" id="FP929056">
    <property type="protein sequence ID" value="CBL27877.1"/>
    <property type="molecule type" value="Genomic_DNA"/>
</dbReference>
<feature type="transmembrane region" description="Helical" evidence="8">
    <location>
        <begin position="398"/>
        <end position="422"/>
    </location>
</feature>
<keyword evidence="3" id="KW-1003">Cell membrane</keyword>
<gene>
    <name evidence="10" type="ORF">SY1_04250</name>
</gene>
<evidence type="ECO:0000256" key="3">
    <source>
        <dbReference type="ARBA" id="ARBA00022475"/>
    </source>
</evidence>
<evidence type="ECO:0000256" key="7">
    <source>
        <dbReference type="SAM" id="MobiDB-lite"/>
    </source>
</evidence>
<keyword evidence="5 8" id="KW-1133">Transmembrane helix</keyword>
<evidence type="ECO:0000313" key="10">
    <source>
        <dbReference type="EMBL" id="CBL27877.1"/>
    </source>
</evidence>
<dbReference type="InterPro" id="IPR051605">
    <property type="entry name" value="CstA"/>
</dbReference>
<evidence type="ECO:0000256" key="1">
    <source>
        <dbReference type="ARBA" id="ARBA00004651"/>
    </source>
</evidence>
<feature type="transmembrane region" description="Helical" evidence="8">
    <location>
        <begin position="452"/>
        <end position="471"/>
    </location>
</feature>
<accession>A0AB94IVW1</accession>
<dbReference type="InterPro" id="IPR003706">
    <property type="entry name" value="CstA_N"/>
</dbReference>
<dbReference type="PANTHER" id="PTHR30252:SF4">
    <property type="entry name" value="CARBON STARVATION"/>
    <property type="match status" value="1"/>
</dbReference>
<evidence type="ECO:0000256" key="6">
    <source>
        <dbReference type="ARBA" id="ARBA00023136"/>
    </source>
</evidence>
<feature type="transmembrane region" description="Helical" evidence="8">
    <location>
        <begin position="526"/>
        <end position="544"/>
    </location>
</feature>
<dbReference type="GO" id="GO:0009267">
    <property type="term" value="P:cellular response to starvation"/>
    <property type="evidence" value="ECO:0007669"/>
    <property type="project" value="InterPro"/>
</dbReference>
<feature type="transmembrane region" description="Helical" evidence="8">
    <location>
        <begin position="80"/>
        <end position="103"/>
    </location>
</feature>
<dbReference type="PANTHER" id="PTHR30252">
    <property type="entry name" value="INNER MEMBRANE PEPTIDE TRANSPORTER"/>
    <property type="match status" value="1"/>
</dbReference>
<name>A0AB94IVW1_9BACT</name>
<feature type="compositionally biased region" description="Basic and acidic residues" evidence="7">
    <location>
        <begin position="238"/>
        <end position="268"/>
    </location>
</feature>
<comment type="subcellular location">
    <subcellularLocation>
        <location evidence="1">Cell membrane</location>
        <topology evidence="1">Multi-pass membrane protein</topology>
    </subcellularLocation>
</comment>
<feature type="transmembrane region" description="Helical" evidence="8">
    <location>
        <begin position="6"/>
        <end position="26"/>
    </location>
</feature>
<feature type="transmembrane region" description="Helical" evidence="8">
    <location>
        <begin position="286"/>
        <end position="306"/>
    </location>
</feature>